<evidence type="ECO:0008006" key="3">
    <source>
        <dbReference type="Google" id="ProtNLM"/>
    </source>
</evidence>
<dbReference type="PANTHER" id="PTHR35004">
    <property type="entry name" value="TRANSPOSASE RV3428C-RELATED"/>
    <property type="match status" value="1"/>
</dbReference>
<reference evidence="1 2" key="1">
    <citation type="submission" date="2017-06" db="EMBL/GenBank/DDBJ databases">
        <authorList>
            <person name="Kim H.J."/>
            <person name="Triplett B.A."/>
        </authorList>
    </citation>
    <scope>NUCLEOTIDE SEQUENCE [LARGE SCALE GENOMIC DNA]</scope>
    <source>
        <strain evidence="1 2">DSM 11445</strain>
    </source>
</reference>
<evidence type="ECO:0000313" key="2">
    <source>
        <dbReference type="Proteomes" id="UP000198440"/>
    </source>
</evidence>
<evidence type="ECO:0000313" key="1">
    <source>
        <dbReference type="EMBL" id="SNT29789.1"/>
    </source>
</evidence>
<accession>A0A239LJE3</accession>
<dbReference type="AlphaFoldDB" id="A0A239LJE3"/>
<dbReference type="SUPFAM" id="SSF46689">
    <property type="entry name" value="Homeodomain-like"/>
    <property type="match status" value="1"/>
</dbReference>
<name>A0A239LJE3_9RHOB</name>
<sequence length="190" mass="21983">MLVVETIAKIRRAYFQDKKPIKQICRELRISRNTVRKVIRSGATEHTYERTVQPQPKIGPWKDELDEMLATNARKPKRERLTRIRIFEELRALGYDGGYDAVRRYAATWSKEEQVASAAAYVPLIFDPGEAYQFDWSHEIAVIDGATTTVKVAHVRLCHSRMLFVRAYITGPNTGDPTWALLRNSHLRRN</sequence>
<dbReference type="PANTHER" id="PTHR35004:SF7">
    <property type="entry name" value="INTEGRASE PROTEIN"/>
    <property type="match status" value="1"/>
</dbReference>
<organism evidence="1 2">
    <name type="scientific">Antarctobacter heliothermus</name>
    <dbReference type="NCBI Taxonomy" id="74033"/>
    <lineage>
        <taxon>Bacteria</taxon>
        <taxon>Pseudomonadati</taxon>
        <taxon>Pseudomonadota</taxon>
        <taxon>Alphaproteobacteria</taxon>
        <taxon>Rhodobacterales</taxon>
        <taxon>Roseobacteraceae</taxon>
        <taxon>Antarctobacter</taxon>
    </lineage>
</organism>
<dbReference type="InterPro" id="IPR009057">
    <property type="entry name" value="Homeodomain-like_sf"/>
</dbReference>
<gene>
    <name evidence="1" type="ORF">SAMN04488078_10912</name>
</gene>
<protein>
    <recommendedName>
        <fullName evidence="3">HTH IS21-type domain-containing protein</fullName>
    </recommendedName>
</protein>
<dbReference type="EMBL" id="FZON01000091">
    <property type="protein sequence ID" value="SNT29789.1"/>
    <property type="molecule type" value="Genomic_DNA"/>
</dbReference>
<proteinExistence type="predicted"/>
<dbReference type="Proteomes" id="UP000198440">
    <property type="component" value="Unassembled WGS sequence"/>
</dbReference>